<dbReference type="AlphaFoldDB" id="B9WCP5"/>
<sequence length="488" mass="57463">MITRKPYRIRSFVNRYCSITRDLSKTNLNVATHDRSTANALRRNQRRLEEFESNIELAKQFKTHRQNVVEILKDEKNIDALFEKEVPILVNDYGKLTEEMGVLSFNDIEMRNTIMLVCHSLVESMYIELTLNKLEDKRIKPYLEEIKSSYWFESLAEYRFRFYNFKSSQFLSSTESDMSTQINGNNFVRFNSCQKDSRECIEKFERSFEKYKKAQNESIAHIQLGINIVQDLLCAHEYIPTTEIWHYLLDNLGKLQLYNYQQIIYLSLFQYKHQPTILATPKEKDRLTAPLMADHFSHLIEDFPEILSTLCKYQEVRKDKRTFIELLSFLKLDKLAGEVMALKSPLLSKTKYKLPAICPGIEFESKDLFISRNCLYLIMQSAINLGLYEYVDLLYDKIVLDSIDPHRIQLNYEEKRLVEGSIFTPELFLIMLEACKKSKDLGRVLWLMPFLDDYVGKNSVPVTLKISILEVLKIFNLEGKLVSYQKIM</sequence>
<dbReference type="KEGG" id="cdu:CD36_23880"/>
<dbReference type="RefSeq" id="XP_002418862.1">
    <property type="nucleotide sequence ID" value="XM_002418817.1"/>
</dbReference>
<dbReference type="VEuPathDB" id="FungiDB:CD36_23880"/>
<dbReference type="EMBL" id="FM992689">
    <property type="protein sequence ID" value="CAX44168.1"/>
    <property type="molecule type" value="Genomic_DNA"/>
</dbReference>
<protein>
    <submittedName>
        <fullName evidence="2">Uncharacterized protein</fullName>
    </submittedName>
</protein>
<evidence type="ECO:0000313" key="2">
    <source>
        <dbReference type="EMBL" id="CAX44168.1"/>
    </source>
</evidence>
<dbReference type="Proteomes" id="UP000002605">
    <property type="component" value="Chromosome 2"/>
</dbReference>
<dbReference type="OrthoDB" id="4095887at2759"/>
<gene>
    <name evidence="1" type="ordered locus">Cd36_23880</name>
    <name evidence="2" type="ORF">CD36_23880</name>
</gene>
<proteinExistence type="predicted"/>
<accession>B9WCP5</accession>
<reference evidence="2 3" key="1">
    <citation type="journal article" date="2009" name="Genome Res.">
        <title>Comparative genomics of the fungal pathogens Candida dubliniensis and Candida albicans.</title>
        <authorList>
            <person name="Jackson A.P."/>
            <person name="Gamble J.A."/>
            <person name="Yeomans T."/>
            <person name="Moran G.P."/>
            <person name="Saunders D."/>
            <person name="Harris D."/>
            <person name="Aslett M."/>
            <person name="Barrell J.F."/>
            <person name="Butler G."/>
            <person name="Citiulo F."/>
            <person name="Coleman D.C."/>
            <person name="de Groot P.W.J."/>
            <person name="Goodwin T.J."/>
            <person name="Quail M.A."/>
            <person name="McQuillan J."/>
            <person name="Munro C.A."/>
            <person name="Pain A."/>
            <person name="Poulter R.T."/>
            <person name="Rajandream M.A."/>
            <person name="Renauld H."/>
            <person name="Spiering M.J."/>
            <person name="Tivey A."/>
            <person name="Gow N.A.R."/>
            <person name="Barrell B."/>
            <person name="Sullivan D.J."/>
            <person name="Berriman M."/>
        </authorList>
    </citation>
    <scope>NUCLEOTIDE SEQUENCE [LARGE SCALE GENOMIC DNA]</scope>
    <source>
        <strain evidence="3">CD36 / ATCC MYA-646 / CBS 7987 / NCPF 3949 / NRRL Y-17841</strain>
    </source>
</reference>
<keyword evidence="3" id="KW-1185">Reference proteome</keyword>
<dbReference type="HOGENOM" id="CLU_539235_0_0_1"/>
<dbReference type="eggNOG" id="ENOG502RPVY">
    <property type="taxonomic scope" value="Eukaryota"/>
</dbReference>
<evidence type="ECO:0000313" key="3">
    <source>
        <dbReference type="Proteomes" id="UP000002605"/>
    </source>
</evidence>
<dbReference type="CGD" id="CAL0000159748">
    <property type="gene designation" value="Cd36_23880"/>
</dbReference>
<name>B9WCP5_CANDC</name>
<dbReference type="GeneID" id="8046397"/>
<evidence type="ECO:0000313" key="1">
    <source>
        <dbReference type="CGD" id="CAL0000159748"/>
    </source>
</evidence>
<organism evidence="2 3">
    <name type="scientific">Candida dubliniensis (strain CD36 / ATCC MYA-646 / CBS 7987 / NCPF 3949 / NRRL Y-17841)</name>
    <name type="common">Yeast</name>
    <dbReference type="NCBI Taxonomy" id="573826"/>
    <lineage>
        <taxon>Eukaryota</taxon>
        <taxon>Fungi</taxon>
        <taxon>Dikarya</taxon>
        <taxon>Ascomycota</taxon>
        <taxon>Saccharomycotina</taxon>
        <taxon>Pichiomycetes</taxon>
        <taxon>Debaryomycetaceae</taxon>
        <taxon>Candida/Lodderomyces clade</taxon>
        <taxon>Candida</taxon>
    </lineage>
</organism>